<evidence type="ECO:0000256" key="3">
    <source>
        <dbReference type="SAM" id="MobiDB-lite"/>
    </source>
</evidence>
<dbReference type="VEuPathDB" id="FungiDB:UREG_03419"/>
<comment type="subcellular location">
    <subcellularLocation>
        <location evidence="2">Nucleus</location>
    </subcellularLocation>
</comment>
<dbReference type="GO" id="GO:0006406">
    <property type="term" value="P:mRNA export from nucleus"/>
    <property type="evidence" value="ECO:0007669"/>
    <property type="project" value="UniProtKB-UniRule"/>
</dbReference>
<accession>C4JQT7</accession>
<comment type="function">
    <text evidence="2">Component of the 26S proteasome, a multiprotein complex involved in the ATP-dependent degradation of ubiquitinated proteins.</text>
</comment>
<dbReference type="SMART" id="SM01385">
    <property type="entry name" value="DSS1_SEM1"/>
    <property type="match status" value="1"/>
</dbReference>
<dbReference type="Pfam" id="PF05160">
    <property type="entry name" value="DSS1_SEM1"/>
    <property type="match status" value="1"/>
</dbReference>
<feature type="compositionally biased region" description="Polar residues" evidence="3">
    <location>
        <begin position="1"/>
        <end position="14"/>
    </location>
</feature>
<organism evidence="4 5">
    <name type="scientific">Uncinocarpus reesii (strain UAMH 1704)</name>
    <dbReference type="NCBI Taxonomy" id="336963"/>
    <lineage>
        <taxon>Eukaryota</taxon>
        <taxon>Fungi</taxon>
        <taxon>Dikarya</taxon>
        <taxon>Ascomycota</taxon>
        <taxon>Pezizomycotina</taxon>
        <taxon>Eurotiomycetes</taxon>
        <taxon>Eurotiomycetidae</taxon>
        <taxon>Onygenales</taxon>
        <taxon>Onygenaceae</taxon>
        <taxon>Uncinocarpus</taxon>
    </lineage>
</organism>
<protein>
    <recommendedName>
        <fullName evidence="2">26S proteasome complex subunit SEM1</fullName>
    </recommendedName>
</protein>
<evidence type="ECO:0000313" key="4">
    <source>
        <dbReference type="EMBL" id="EEP78573.1"/>
    </source>
</evidence>
<keyword evidence="2" id="KW-0647">Proteasome</keyword>
<dbReference type="HOGENOM" id="CLU_141774_0_1_1"/>
<proteinExistence type="inferred from homology"/>
<dbReference type="OMA" id="NNDHLWE"/>
<evidence type="ECO:0000256" key="1">
    <source>
        <dbReference type="ARBA" id="ARBA00034491"/>
    </source>
</evidence>
<dbReference type="GO" id="GO:0005634">
    <property type="term" value="C:nucleus"/>
    <property type="evidence" value="ECO:0007669"/>
    <property type="project" value="UniProtKB-SubCell"/>
</dbReference>
<feature type="region of interest" description="Disordered" evidence="3">
    <location>
        <begin position="66"/>
        <end position="93"/>
    </location>
</feature>
<dbReference type="OrthoDB" id="4205151at2759"/>
<dbReference type="GO" id="GO:0043248">
    <property type="term" value="P:proteasome assembly"/>
    <property type="evidence" value="ECO:0007669"/>
    <property type="project" value="UniProtKB-UniRule"/>
</dbReference>
<dbReference type="EMBL" id="CH476616">
    <property type="protein sequence ID" value="EEP78573.1"/>
    <property type="molecule type" value="Genomic_DNA"/>
</dbReference>
<dbReference type="InterPro" id="IPR007834">
    <property type="entry name" value="DSS1_SEM1"/>
</dbReference>
<dbReference type="GeneID" id="8441993"/>
<dbReference type="KEGG" id="ure:UREG_03419"/>
<feature type="compositionally biased region" description="Acidic residues" evidence="3">
    <location>
        <begin position="82"/>
        <end position="91"/>
    </location>
</feature>
<reference evidence="5" key="1">
    <citation type="journal article" date="2009" name="Genome Res.">
        <title>Comparative genomic analyses of the human fungal pathogens Coccidioides and their relatives.</title>
        <authorList>
            <person name="Sharpton T.J."/>
            <person name="Stajich J.E."/>
            <person name="Rounsley S.D."/>
            <person name="Gardner M.J."/>
            <person name="Wortman J.R."/>
            <person name="Jordar V.S."/>
            <person name="Maiti R."/>
            <person name="Kodira C.D."/>
            <person name="Neafsey D.E."/>
            <person name="Zeng Q."/>
            <person name="Hung C.-Y."/>
            <person name="McMahan C."/>
            <person name="Muszewska A."/>
            <person name="Grynberg M."/>
            <person name="Mandel M.A."/>
            <person name="Kellner E.M."/>
            <person name="Barker B.M."/>
            <person name="Galgiani J.N."/>
            <person name="Orbach M.J."/>
            <person name="Kirkland T.N."/>
            <person name="Cole G.T."/>
            <person name="Henn M.R."/>
            <person name="Birren B.W."/>
            <person name="Taylor J.W."/>
        </authorList>
    </citation>
    <scope>NUCLEOTIDE SEQUENCE [LARGE SCALE GENOMIC DNA]</scope>
    <source>
        <strain evidence="5">UAMH 1704</strain>
    </source>
</reference>
<keyword evidence="5" id="KW-1185">Reference proteome</keyword>
<dbReference type="Proteomes" id="UP000002058">
    <property type="component" value="Unassembled WGS sequence"/>
</dbReference>
<dbReference type="AlphaFoldDB" id="C4JQT7"/>
<evidence type="ECO:0000256" key="2">
    <source>
        <dbReference type="RuleBase" id="RU369057"/>
    </source>
</evidence>
<comment type="similarity">
    <text evidence="1 2">Belongs to the DSS1/SEM1 family.</text>
</comment>
<feature type="region of interest" description="Disordered" evidence="3">
    <location>
        <begin position="1"/>
        <end position="36"/>
    </location>
</feature>
<dbReference type="CDD" id="cd13768">
    <property type="entry name" value="DSS1_Sem1"/>
    <property type="match status" value="1"/>
</dbReference>
<name>C4JQT7_UNCRE</name>
<dbReference type="eggNOG" id="KOG4764">
    <property type="taxonomic scope" value="Eukaryota"/>
</dbReference>
<keyword evidence="2" id="KW-0539">Nucleus</keyword>
<evidence type="ECO:0000313" key="5">
    <source>
        <dbReference type="Proteomes" id="UP000002058"/>
    </source>
</evidence>
<dbReference type="GO" id="GO:0008541">
    <property type="term" value="C:proteasome regulatory particle, lid subcomplex"/>
    <property type="evidence" value="ECO:0007669"/>
    <property type="project" value="UniProtKB-UniRule"/>
</dbReference>
<dbReference type="RefSeq" id="XP_002543902.1">
    <property type="nucleotide sequence ID" value="XM_002543856.1"/>
</dbReference>
<dbReference type="InParanoid" id="C4JQT7"/>
<dbReference type="STRING" id="336963.C4JQT7"/>
<sequence length="110" mass="12414">MSSQSAPIRSQTGGQLHDKTANHLKTSNTPLDEDDEFEDFPVEGRLAIVILLQLLIPSLDWPQEDAEALGSTGTNNDHLWEESWDDVDSNEEFSQQLKEELKKVEAVKHQ</sequence>
<gene>
    <name evidence="4" type="ORF">UREG_03419</name>
</gene>
<dbReference type="FunCoup" id="C4JQT7">
    <property type="interactions" value="177"/>
</dbReference>